<organism evidence="1 2">
    <name type="scientific">Paraglaciecola polaris LMG 21857</name>
    <dbReference type="NCBI Taxonomy" id="1129793"/>
    <lineage>
        <taxon>Bacteria</taxon>
        <taxon>Pseudomonadati</taxon>
        <taxon>Pseudomonadota</taxon>
        <taxon>Gammaproteobacteria</taxon>
        <taxon>Alteromonadales</taxon>
        <taxon>Alteromonadaceae</taxon>
        <taxon>Paraglaciecola</taxon>
    </lineage>
</organism>
<protein>
    <submittedName>
        <fullName evidence="1">Phosphodiesterase I</fullName>
    </submittedName>
</protein>
<dbReference type="Gene3D" id="3.40.720.10">
    <property type="entry name" value="Alkaline Phosphatase, subunit A"/>
    <property type="match status" value="1"/>
</dbReference>
<dbReference type="PANTHER" id="PTHR10151:SF120">
    <property type="entry name" value="BIS(5'-ADENOSYL)-TRIPHOSPHATASE"/>
    <property type="match status" value="1"/>
</dbReference>
<name>K6YEW3_9ALTE</name>
<dbReference type="Pfam" id="PF01663">
    <property type="entry name" value="Phosphodiest"/>
    <property type="match status" value="1"/>
</dbReference>
<evidence type="ECO:0000313" key="1">
    <source>
        <dbReference type="EMBL" id="GAC31279.1"/>
    </source>
</evidence>
<dbReference type="OrthoDB" id="9771966at2"/>
<dbReference type="EMBL" id="BAER01000015">
    <property type="protein sequence ID" value="GAC31279.1"/>
    <property type="molecule type" value="Genomic_DNA"/>
</dbReference>
<dbReference type="Proteomes" id="UP000006322">
    <property type="component" value="Unassembled WGS sequence"/>
</dbReference>
<dbReference type="SUPFAM" id="SSF53649">
    <property type="entry name" value="Alkaline phosphatase-like"/>
    <property type="match status" value="1"/>
</dbReference>
<gene>
    <name evidence="1" type="ORF">GPLA_0360</name>
</gene>
<dbReference type="STRING" id="1129793.GPLA_0360"/>
<proteinExistence type="predicted"/>
<dbReference type="CDD" id="cd16018">
    <property type="entry name" value="Enpp"/>
    <property type="match status" value="1"/>
</dbReference>
<keyword evidence="2" id="KW-1185">Reference proteome</keyword>
<dbReference type="GO" id="GO:0016787">
    <property type="term" value="F:hydrolase activity"/>
    <property type="evidence" value="ECO:0007669"/>
    <property type="project" value="UniProtKB-ARBA"/>
</dbReference>
<dbReference type="AlphaFoldDB" id="K6YEW3"/>
<sequence length="425" mass="47391">MTFFRCIVAVLTFGLHGIVLAKTHQPYVIMIGVDGLRPATITQQVMPYLYQLGQQGVNAKSMRPAMPSKTFVNFYSLATGLNPEHHGITSNYPFDRELNRGFSRKTDIEDPYWWGGEPIWITAEKQGVKAATYFWVGSEVAIDGVRPTYWKPFQQDKDYGERVTEVLKWLALPEALRPHLITLYFSAIDSAAHDYGVNSTQEMQAIANVDRHIADLVAGIEQLGLRPQTNLVVVSDHGMADVSDKRIINLDTWVDWSQFSIPDWNKKKNAVYAPYLNLYGDKAHVERAYEALTTQPIAHLRVIRRGELPANYHFDHPQRGPDLMLLADPGWSVYASADGSQPQSIAVSGRSAATHGYDNQAPEMAASFIADGPAFATHKPVPTFDNIEVYNLVACALDVKPVKNDGDIHHVGQLLSADNQKCLTN</sequence>
<dbReference type="Gene3D" id="3.30.1360.180">
    <property type="match status" value="1"/>
</dbReference>
<dbReference type="InterPro" id="IPR002591">
    <property type="entry name" value="Phosphodiest/P_Trfase"/>
</dbReference>
<dbReference type="RefSeq" id="WP_007103085.1">
    <property type="nucleotide sequence ID" value="NZ_BAER01000015.1"/>
</dbReference>
<dbReference type="PANTHER" id="PTHR10151">
    <property type="entry name" value="ECTONUCLEOTIDE PYROPHOSPHATASE/PHOSPHODIESTERASE"/>
    <property type="match status" value="1"/>
</dbReference>
<evidence type="ECO:0000313" key="2">
    <source>
        <dbReference type="Proteomes" id="UP000006322"/>
    </source>
</evidence>
<dbReference type="InterPro" id="IPR017850">
    <property type="entry name" value="Alkaline_phosphatase_core_sf"/>
</dbReference>
<reference evidence="2" key="1">
    <citation type="journal article" date="2014" name="Environ. Microbiol.">
        <title>Comparative genomics of the marine bacterial genus Glaciecola reveals the high degree of genomic diversity and genomic characteristic for cold adaptation.</title>
        <authorList>
            <person name="Qin Q.L."/>
            <person name="Xie B.B."/>
            <person name="Yu Y."/>
            <person name="Shu Y.L."/>
            <person name="Rong J.C."/>
            <person name="Zhang Y.J."/>
            <person name="Zhao D.L."/>
            <person name="Chen X.L."/>
            <person name="Zhang X.Y."/>
            <person name="Chen B."/>
            <person name="Zhou B.C."/>
            <person name="Zhang Y.Z."/>
        </authorList>
    </citation>
    <scope>NUCLEOTIDE SEQUENCE [LARGE SCALE GENOMIC DNA]</scope>
    <source>
        <strain evidence="2">LMG 21857</strain>
    </source>
</reference>
<comment type="caution">
    <text evidence="1">The sequence shown here is derived from an EMBL/GenBank/DDBJ whole genome shotgun (WGS) entry which is preliminary data.</text>
</comment>
<accession>K6YEW3</accession>